<evidence type="ECO:0000313" key="1">
    <source>
        <dbReference type="EMBL" id="KAA3759557.1"/>
    </source>
</evidence>
<reference evidence="1 2" key="1">
    <citation type="journal article" date="2019" name="Nat. Med.">
        <title>A library of human gut bacterial isolates paired with longitudinal multiomics data enables mechanistic microbiome research.</title>
        <authorList>
            <person name="Poyet M."/>
            <person name="Groussin M."/>
            <person name="Gibbons S.M."/>
            <person name="Avila-Pacheco J."/>
            <person name="Jiang X."/>
            <person name="Kearney S.M."/>
            <person name="Perrotta A.R."/>
            <person name="Berdy B."/>
            <person name="Zhao S."/>
            <person name="Lieberman T.D."/>
            <person name="Swanson P.K."/>
            <person name="Smith M."/>
            <person name="Roesemann S."/>
            <person name="Alexander J.E."/>
            <person name="Rich S.A."/>
            <person name="Livny J."/>
            <person name="Vlamakis H."/>
            <person name="Clish C."/>
            <person name="Bullock K."/>
            <person name="Deik A."/>
            <person name="Scott J."/>
            <person name="Pierce K.A."/>
            <person name="Xavier R.J."/>
            <person name="Alm E.J."/>
        </authorList>
    </citation>
    <scope>NUCLEOTIDE SEQUENCE [LARGE SCALE GENOMIC DNA]</scope>
    <source>
        <strain evidence="1 2">BIOML-A10</strain>
    </source>
</reference>
<dbReference type="Gene3D" id="2.60.40.1080">
    <property type="match status" value="1"/>
</dbReference>
<dbReference type="AlphaFoldDB" id="A0A7J4XE98"/>
<dbReference type="EMBL" id="VWMK01000022">
    <property type="protein sequence ID" value="KAA3759557.1"/>
    <property type="molecule type" value="Genomic_DNA"/>
</dbReference>
<evidence type="ECO:0000313" key="2">
    <source>
        <dbReference type="Proteomes" id="UP000422221"/>
    </source>
</evidence>
<name>A0A7J4XE98_9BACE</name>
<dbReference type="Proteomes" id="UP000422221">
    <property type="component" value="Unassembled WGS sequence"/>
</dbReference>
<accession>A0A7J4XE98</accession>
<dbReference type="PROSITE" id="PS51257">
    <property type="entry name" value="PROKAR_LIPOPROTEIN"/>
    <property type="match status" value="1"/>
</dbReference>
<sequence length="624" mass="68346">MKKYKNIFFLNVFFFVLLSVVGCKEDDTLDGAEEVYIEISPKDGYIMLGDTVSLRAIVSNVSGDVIDTPVKWSVDDDRVLKLENGNVTAVEGAQGKSTNVRATLQNGKYAISKMTVTNHIVDGVGALVDTYYSYNNDFDTIWFVVNPKNLLLDYEPTVENSNKQLVVPKANSLKVNKETGMVGYAFSSAREAGSATITLSIGPSGNEEKASTEIVLCPVVEASFSSDFSYPTYEYYTTMDINAEDTVWLYTRITPAQNADLENALQYYKWSATGNASQMVKSDVEIVEYRGYDAYIVLRSAAFEGTSQFKFSCYGSEATATIDVQDYKLRYPVEKLYTDKESYSVPMEATILVIPSVEPLSSYAYHQPRFTIEDETLAELLGYDGGAMRVRGLKEGSTNLIITSNDKTIKVPLEITEKVNQIIWESGNPLTMFVGTSVEWKATVKTVSGRIYPVNWISLNEDIAVATPHEDDSSMATITAFSAGRASFRAEAGGKVTTDSPIRVLPIPEEDIVLTDENTIGDGNAVYEDYLNDESVLSVILTPKDSEYGVFRIYIHGFVSGSDPTGTYDAATSAMTLDIDGAKAEIVSGTISVAYDNNGASIINANVTVKVNDKKFTLKASIGS</sequence>
<dbReference type="RefSeq" id="WP_130058897.1">
    <property type="nucleotide sequence ID" value="NZ_JADNPJ010000002.1"/>
</dbReference>
<proteinExistence type="predicted"/>
<organism evidence="1 2">
    <name type="scientific">Bacteroides salyersiae</name>
    <dbReference type="NCBI Taxonomy" id="291644"/>
    <lineage>
        <taxon>Bacteria</taxon>
        <taxon>Pseudomonadati</taxon>
        <taxon>Bacteroidota</taxon>
        <taxon>Bacteroidia</taxon>
        <taxon>Bacteroidales</taxon>
        <taxon>Bacteroidaceae</taxon>
        <taxon>Bacteroides</taxon>
    </lineage>
</organism>
<protein>
    <submittedName>
        <fullName evidence="1">Uncharacterized protein</fullName>
    </submittedName>
</protein>
<comment type="caution">
    <text evidence="1">The sequence shown here is derived from an EMBL/GenBank/DDBJ whole genome shotgun (WGS) entry which is preliminary data.</text>
</comment>
<gene>
    <name evidence="1" type="ORF">F3F73_19180</name>
</gene>